<accession>A0AAW1C949</accession>
<dbReference type="AlphaFoldDB" id="A0AAW1C949"/>
<evidence type="ECO:0000256" key="1">
    <source>
        <dbReference type="ARBA" id="ARBA00004123"/>
    </source>
</evidence>
<dbReference type="SUPFAM" id="SSF52949">
    <property type="entry name" value="Macro domain-like"/>
    <property type="match status" value="2"/>
</dbReference>
<dbReference type="Pfam" id="PF01661">
    <property type="entry name" value="Macro"/>
    <property type="match status" value="1"/>
</dbReference>
<keyword evidence="4" id="KW-0520">NAD</keyword>
<comment type="subcellular location">
    <subcellularLocation>
        <location evidence="1">Nucleus</location>
    </subcellularLocation>
</comment>
<evidence type="ECO:0000259" key="6">
    <source>
        <dbReference type="PROSITE" id="PS51154"/>
    </source>
</evidence>
<dbReference type="GO" id="GO:1990404">
    <property type="term" value="F:NAD+-protein mono-ADP-ribosyltransferase activity"/>
    <property type="evidence" value="ECO:0007669"/>
    <property type="project" value="TreeGrafter"/>
</dbReference>
<evidence type="ECO:0000256" key="5">
    <source>
        <dbReference type="ARBA" id="ARBA00023242"/>
    </source>
</evidence>
<evidence type="ECO:0000256" key="4">
    <source>
        <dbReference type="ARBA" id="ARBA00023027"/>
    </source>
</evidence>
<keyword evidence="3" id="KW-0808">Transferase</keyword>
<comment type="caution">
    <text evidence="7">The sequence shown here is derived from an EMBL/GenBank/DDBJ whole genome shotgun (WGS) entry which is preliminary data.</text>
</comment>
<dbReference type="PROSITE" id="PS51154">
    <property type="entry name" value="MACRO"/>
    <property type="match status" value="1"/>
</dbReference>
<evidence type="ECO:0000256" key="2">
    <source>
        <dbReference type="ARBA" id="ARBA00022676"/>
    </source>
</evidence>
<dbReference type="GO" id="GO:0060335">
    <property type="term" value="P:positive regulation of type II interferon-mediated signaling pathway"/>
    <property type="evidence" value="ECO:0007669"/>
    <property type="project" value="TreeGrafter"/>
</dbReference>
<dbReference type="GO" id="GO:0044389">
    <property type="term" value="F:ubiquitin-like protein ligase binding"/>
    <property type="evidence" value="ECO:0007669"/>
    <property type="project" value="TreeGrafter"/>
</dbReference>
<evidence type="ECO:0000256" key="3">
    <source>
        <dbReference type="ARBA" id="ARBA00022679"/>
    </source>
</evidence>
<feature type="domain" description="Macro" evidence="6">
    <location>
        <begin position="1"/>
        <end position="190"/>
    </location>
</feature>
<gene>
    <name evidence="7" type="ORF">NXF25_001723</name>
</gene>
<keyword evidence="8" id="KW-1185">Reference proteome</keyword>
<dbReference type="InterPro" id="IPR002589">
    <property type="entry name" value="Macro_dom"/>
</dbReference>
<dbReference type="GO" id="GO:0003950">
    <property type="term" value="F:NAD+ poly-ADP-ribosyltransferase activity"/>
    <property type="evidence" value="ECO:0007669"/>
    <property type="project" value="TreeGrafter"/>
</dbReference>
<proteinExistence type="predicted"/>
<dbReference type="PANTHER" id="PTHR14453:SF70">
    <property type="entry name" value="PROTEIN MONO-ADP-RIBOSYLTRANSFERASE PARP9"/>
    <property type="match status" value="1"/>
</dbReference>
<sequence length="444" mass="48662">MEVYRKSLKEGVEVSVWVDDLTRHEADALVNAANEYLHYFGGLAFALLKAGGPEIEGQCKLFIEKNGPLSAGQIVVTSGGRLPCKQVIHAVGPRWSEDQKEECCLKLEAAIINVLKYVNAPENNIKSVAIPALSSGIFNFPQDWCAQVIVQTIRNFVQLAPLFGYLQEIHLVNIDETTADVMKKACEDLLGVNDIVPQSGIPDSITVNELCLQIKKGSIETQQVLKTAISKGLAKTVEQKLSSIAFPPLGIKDLHLPSNEVAEIMVEEIMHFAVEQIGKKLDVYIVVPLDNIDVYEAFCAKLMSVKSKLEEKMDCGNVDTIAELQTDLQANPGFERNGPFVELIGRSHDILEKAGRWLGDIILVEETGRIVIRNHNILNLSSVQPLELSHLQQHFGINILESASGAGAALEIEGSPRAVIDAAFAIEFMLQSTAKQESLKMDGT</sequence>
<dbReference type="EMBL" id="JAOTOJ010000001">
    <property type="protein sequence ID" value="KAK9410548.1"/>
    <property type="molecule type" value="Genomic_DNA"/>
</dbReference>
<keyword evidence="5" id="KW-0539">Nucleus</keyword>
<evidence type="ECO:0000313" key="8">
    <source>
        <dbReference type="Proteomes" id="UP001474421"/>
    </source>
</evidence>
<protein>
    <submittedName>
        <fullName evidence="7">PolyADP-ribose polymerase PARP9</fullName>
    </submittedName>
</protein>
<keyword evidence="2" id="KW-0328">Glycosyltransferase</keyword>
<reference evidence="7 8" key="1">
    <citation type="journal article" date="2024" name="Proc. Natl. Acad. Sci. U.S.A.">
        <title>The genetic regulatory architecture and epigenomic basis for age-related changes in rattlesnake venom.</title>
        <authorList>
            <person name="Hogan M.P."/>
            <person name="Holding M.L."/>
            <person name="Nystrom G.S."/>
            <person name="Colston T.J."/>
            <person name="Bartlett D.A."/>
            <person name="Mason A.J."/>
            <person name="Ellsworth S.A."/>
            <person name="Rautsaw R.M."/>
            <person name="Lawrence K.C."/>
            <person name="Strickland J.L."/>
            <person name="He B."/>
            <person name="Fraser P."/>
            <person name="Margres M.J."/>
            <person name="Gilbert D.M."/>
            <person name="Gibbs H.L."/>
            <person name="Parkinson C.L."/>
            <person name="Rokyta D.R."/>
        </authorList>
    </citation>
    <scope>NUCLEOTIDE SEQUENCE [LARGE SCALE GENOMIC DNA]</scope>
    <source>
        <strain evidence="7">DRR0105</strain>
    </source>
</reference>
<dbReference type="SMART" id="SM00506">
    <property type="entry name" value="A1pp"/>
    <property type="match status" value="1"/>
</dbReference>
<organism evidence="7 8">
    <name type="scientific">Crotalus adamanteus</name>
    <name type="common">Eastern diamondback rattlesnake</name>
    <dbReference type="NCBI Taxonomy" id="8729"/>
    <lineage>
        <taxon>Eukaryota</taxon>
        <taxon>Metazoa</taxon>
        <taxon>Chordata</taxon>
        <taxon>Craniata</taxon>
        <taxon>Vertebrata</taxon>
        <taxon>Euteleostomi</taxon>
        <taxon>Lepidosauria</taxon>
        <taxon>Squamata</taxon>
        <taxon>Bifurcata</taxon>
        <taxon>Unidentata</taxon>
        <taxon>Episquamata</taxon>
        <taxon>Toxicofera</taxon>
        <taxon>Serpentes</taxon>
        <taxon>Colubroidea</taxon>
        <taxon>Viperidae</taxon>
        <taxon>Crotalinae</taxon>
        <taxon>Crotalus</taxon>
    </lineage>
</organism>
<name>A0AAW1C949_CROAD</name>
<dbReference type="InterPro" id="IPR052056">
    <property type="entry name" value="Mono-ARTD/PARP"/>
</dbReference>
<dbReference type="GO" id="GO:0005634">
    <property type="term" value="C:nucleus"/>
    <property type="evidence" value="ECO:0007669"/>
    <property type="project" value="UniProtKB-SubCell"/>
</dbReference>
<dbReference type="GO" id="GO:0005737">
    <property type="term" value="C:cytoplasm"/>
    <property type="evidence" value="ECO:0007669"/>
    <property type="project" value="TreeGrafter"/>
</dbReference>
<dbReference type="InterPro" id="IPR043472">
    <property type="entry name" value="Macro_dom-like"/>
</dbReference>
<dbReference type="CDD" id="cd02907">
    <property type="entry name" value="Macro_Af1521_BAL-like"/>
    <property type="match status" value="1"/>
</dbReference>
<dbReference type="Proteomes" id="UP001474421">
    <property type="component" value="Unassembled WGS sequence"/>
</dbReference>
<dbReference type="GO" id="GO:0070212">
    <property type="term" value="P:protein poly-ADP-ribosylation"/>
    <property type="evidence" value="ECO:0007669"/>
    <property type="project" value="TreeGrafter"/>
</dbReference>
<dbReference type="Gene3D" id="3.40.220.10">
    <property type="entry name" value="Leucine Aminopeptidase, subunit E, domain 1"/>
    <property type="match status" value="2"/>
</dbReference>
<dbReference type="GO" id="GO:0003714">
    <property type="term" value="F:transcription corepressor activity"/>
    <property type="evidence" value="ECO:0007669"/>
    <property type="project" value="TreeGrafter"/>
</dbReference>
<evidence type="ECO:0000313" key="7">
    <source>
        <dbReference type="EMBL" id="KAK9410548.1"/>
    </source>
</evidence>
<dbReference type="PANTHER" id="PTHR14453">
    <property type="entry name" value="PARP/ZINC FINGER CCCH TYPE DOMAIN CONTAINING PROTEIN"/>
    <property type="match status" value="1"/>
</dbReference>
<dbReference type="GO" id="GO:0010629">
    <property type="term" value="P:negative regulation of gene expression"/>
    <property type="evidence" value="ECO:0007669"/>
    <property type="project" value="TreeGrafter"/>
</dbReference>